<dbReference type="RefSeq" id="WP_142103690.1">
    <property type="nucleotide sequence ID" value="NZ_VFPH01000002.1"/>
</dbReference>
<dbReference type="Gene3D" id="1.10.10.10">
    <property type="entry name" value="Winged helix-like DNA-binding domain superfamily/Winged helix DNA-binding domain"/>
    <property type="match status" value="1"/>
</dbReference>
<dbReference type="InterPro" id="IPR005149">
    <property type="entry name" value="Tscrpt_reg_PadR_N"/>
</dbReference>
<dbReference type="PANTHER" id="PTHR43252">
    <property type="entry name" value="TRANSCRIPTIONAL REGULATOR YQJI"/>
    <property type="match status" value="1"/>
</dbReference>
<evidence type="ECO:0000313" key="4">
    <source>
        <dbReference type="Proteomes" id="UP000319818"/>
    </source>
</evidence>
<evidence type="ECO:0000313" key="3">
    <source>
        <dbReference type="EMBL" id="TQM36839.1"/>
    </source>
</evidence>
<dbReference type="OrthoDB" id="3186544at2"/>
<dbReference type="EMBL" id="VFPH01000002">
    <property type="protein sequence ID" value="TQM36839.1"/>
    <property type="molecule type" value="Genomic_DNA"/>
</dbReference>
<feature type="domain" description="Transcription regulator PadR N-terminal" evidence="1">
    <location>
        <begin position="7"/>
        <end position="80"/>
    </location>
</feature>
<reference evidence="3 4" key="1">
    <citation type="submission" date="2019-06" db="EMBL/GenBank/DDBJ databases">
        <title>Sequencing the genomes of 1000 actinobacteria strains.</title>
        <authorList>
            <person name="Klenk H.-P."/>
        </authorList>
    </citation>
    <scope>NUCLEOTIDE SEQUENCE [LARGE SCALE GENOMIC DNA]</scope>
    <source>
        <strain evidence="3 4">DSM 45511</strain>
    </source>
</reference>
<dbReference type="InterPro" id="IPR018309">
    <property type="entry name" value="Tscrpt_reg_PadR_C"/>
</dbReference>
<gene>
    <name evidence="3" type="ORF">FB388_4025</name>
</gene>
<dbReference type="PANTHER" id="PTHR43252:SF2">
    <property type="entry name" value="TRANSCRIPTION REGULATOR, PADR-LIKE FAMILY"/>
    <property type="match status" value="1"/>
</dbReference>
<accession>A0A543FSL9</accession>
<dbReference type="InterPro" id="IPR036388">
    <property type="entry name" value="WH-like_DNA-bd_sf"/>
</dbReference>
<feature type="domain" description="Transcription regulator PadR C-terminal" evidence="2">
    <location>
        <begin position="92"/>
        <end position="188"/>
    </location>
</feature>
<dbReference type="SUPFAM" id="SSF46785">
    <property type="entry name" value="Winged helix' DNA-binding domain"/>
    <property type="match status" value="1"/>
</dbReference>
<dbReference type="Proteomes" id="UP000319818">
    <property type="component" value="Unassembled WGS sequence"/>
</dbReference>
<dbReference type="Gene3D" id="6.10.140.190">
    <property type="match status" value="1"/>
</dbReference>
<protein>
    <submittedName>
        <fullName evidence="3">PadR family transcriptional regulator</fullName>
    </submittedName>
</protein>
<dbReference type="AlphaFoldDB" id="A0A543FSL9"/>
<dbReference type="Pfam" id="PF10400">
    <property type="entry name" value="Vir_act_alpha_C"/>
    <property type="match status" value="1"/>
</dbReference>
<dbReference type="Pfam" id="PF03551">
    <property type="entry name" value="PadR"/>
    <property type="match status" value="1"/>
</dbReference>
<comment type="caution">
    <text evidence="3">The sequence shown here is derived from an EMBL/GenBank/DDBJ whole genome shotgun (WGS) entry which is preliminary data.</text>
</comment>
<evidence type="ECO:0000259" key="2">
    <source>
        <dbReference type="Pfam" id="PF10400"/>
    </source>
</evidence>
<evidence type="ECO:0000259" key="1">
    <source>
        <dbReference type="Pfam" id="PF03551"/>
    </source>
</evidence>
<name>A0A543FSL9_9PSEU</name>
<sequence length="197" mass="22525">MSLKHALLGFLSTEPASGFDLAREFGESLGWFWYASHSQIYPELRRLEEQGLVQSTTSTGNPGKQKRTYRLTEAGAAELRSWLEQPTEYAPMRDVERLKLVFLDSAPIDVVRRHLEDHRKHHEDLLAVYSQQLRELHQGVFPRLVKRLASRPASAHPMITGLKVLAMQGNIARARTEIHWAEDALSWLDGMEREGRA</sequence>
<proteinExistence type="predicted"/>
<dbReference type="InterPro" id="IPR036390">
    <property type="entry name" value="WH_DNA-bd_sf"/>
</dbReference>
<keyword evidence="4" id="KW-1185">Reference proteome</keyword>
<organism evidence="3 4">
    <name type="scientific">Pseudonocardia cypriaca</name>
    <dbReference type="NCBI Taxonomy" id="882449"/>
    <lineage>
        <taxon>Bacteria</taxon>
        <taxon>Bacillati</taxon>
        <taxon>Actinomycetota</taxon>
        <taxon>Actinomycetes</taxon>
        <taxon>Pseudonocardiales</taxon>
        <taxon>Pseudonocardiaceae</taxon>
        <taxon>Pseudonocardia</taxon>
    </lineage>
</organism>